<dbReference type="KEGG" id="cam:113785491"/>
<reference evidence="1" key="1">
    <citation type="journal article" date="2013" name="Nat. Biotechnol.">
        <title>Draft genome sequence of chickpea (Cicer arietinum) provides a resource for trait improvement.</title>
        <authorList>
            <person name="Varshney R.K."/>
            <person name="Song C."/>
            <person name="Saxena R.K."/>
            <person name="Azam S."/>
            <person name="Yu S."/>
            <person name="Sharpe A.G."/>
            <person name="Cannon S."/>
            <person name="Baek J."/>
            <person name="Rosen B.D."/>
            <person name="Tar'an B."/>
            <person name="Millan T."/>
            <person name="Zhang X."/>
            <person name="Ramsay L.D."/>
            <person name="Iwata A."/>
            <person name="Wang Y."/>
            <person name="Nelson W."/>
            <person name="Farmer A.D."/>
            <person name="Gaur P.M."/>
            <person name="Soderlund C."/>
            <person name="Penmetsa R.V."/>
            <person name="Xu C."/>
            <person name="Bharti A.K."/>
            <person name="He W."/>
            <person name="Winter P."/>
            <person name="Zhao S."/>
            <person name="Hane J.K."/>
            <person name="Carrasquilla-Garcia N."/>
            <person name="Condie J.A."/>
            <person name="Upadhyaya H.D."/>
            <person name="Luo M.C."/>
            <person name="Thudi M."/>
            <person name="Gowda C.L."/>
            <person name="Singh N.P."/>
            <person name="Lichtenzveig J."/>
            <person name="Gali K.K."/>
            <person name="Rubio J."/>
            <person name="Nadarajan N."/>
            <person name="Dolezel J."/>
            <person name="Bansal K.C."/>
            <person name="Xu X."/>
            <person name="Edwards D."/>
            <person name="Zhang G."/>
            <person name="Kahl G."/>
            <person name="Gil J."/>
            <person name="Singh K.B."/>
            <person name="Datta S.K."/>
            <person name="Jackson S.A."/>
            <person name="Wang J."/>
            <person name="Cook D.R."/>
        </authorList>
    </citation>
    <scope>NUCLEOTIDE SEQUENCE [LARGE SCALE GENOMIC DNA]</scope>
    <source>
        <strain evidence="1">cv. CDC Frontier</strain>
    </source>
</reference>
<gene>
    <name evidence="2" type="primary">LOC113785491</name>
</gene>
<organism evidence="1 2">
    <name type="scientific">Cicer arietinum</name>
    <name type="common">Chickpea</name>
    <name type="synonym">Garbanzo</name>
    <dbReference type="NCBI Taxonomy" id="3827"/>
    <lineage>
        <taxon>Eukaryota</taxon>
        <taxon>Viridiplantae</taxon>
        <taxon>Streptophyta</taxon>
        <taxon>Embryophyta</taxon>
        <taxon>Tracheophyta</taxon>
        <taxon>Spermatophyta</taxon>
        <taxon>Magnoliopsida</taxon>
        <taxon>eudicotyledons</taxon>
        <taxon>Gunneridae</taxon>
        <taxon>Pentapetalae</taxon>
        <taxon>rosids</taxon>
        <taxon>fabids</taxon>
        <taxon>Fabales</taxon>
        <taxon>Fabaceae</taxon>
        <taxon>Papilionoideae</taxon>
        <taxon>50 kb inversion clade</taxon>
        <taxon>NPAAA clade</taxon>
        <taxon>Hologalegina</taxon>
        <taxon>IRL clade</taxon>
        <taxon>Cicereae</taxon>
        <taxon>Cicer</taxon>
    </lineage>
</organism>
<proteinExistence type="predicted"/>
<dbReference type="OrthoDB" id="128382at2759"/>
<evidence type="ECO:0000313" key="2">
    <source>
        <dbReference type="RefSeq" id="XP_027187883.1"/>
    </source>
</evidence>
<sequence length="134" mass="15411">MDILEETRMLNGKLVDTRITPNVKLLPNHGEQFSDLGRYKRLVGKLNYLTVTRANIHFVVNVVSQFLNSPSEEHWDAVIRILKYIKGATEKSQIYENKRLTQIVDYSDADWARSPIDRRFISGYCILVGGNIIS</sequence>
<dbReference type="PaxDb" id="3827-XP_004490419.1"/>
<reference evidence="2" key="2">
    <citation type="submission" date="2025-08" db="UniProtKB">
        <authorList>
            <consortium name="RefSeq"/>
        </authorList>
    </citation>
    <scope>IDENTIFICATION</scope>
    <source>
        <tissue evidence="2">Etiolated seedlings</tissue>
    </source>
</reference>
<dbReference type="PANTHER" id="PTHR11439">
    <property type="entry name" value="GAG-POL-RELATED RETROTRANSPOSON"/>
    <property type="match status" value="1"/>
</dbReference>
<accession>A0A3Q7XM80</accession>
<keyword evidence="1" id="KW-1185">Reference proteome</keyword>
<evidence type="ECO:0000313" key="1">
    <source>
        <dbReference type="Proteomes" id="UP000087171"/>
    </source>
</evidence>
<name>A0A3Q7XM80_CICAR</name>
<dbReference type="AlphaFoldDB" id="A0A3Q7XM80"/>
<dbReference type="PANTHER" id="PTHR11439:SF484">
    <property type="entry name" value="REVERSE TRANSCRIPTASE TY1_COPIA-TYPE DOMAIN-CONTAINING PROTEIN"/>
    <property type="match status" value="1"/>
</dbReference>
<dbReference type="STRING" id="3827.A0A3Q7XM80"/>
<dbReference type="Proteomes" id="UP000087171">
    <property type="component" value="Chromosome Ca2"/>
</dbReference>
<protein>
    <submittedName>
        <fullName evidence="2">Uncharacterized protein LOC113785491</fullName>
    </submittedName>
</protein>
<dbReference type="RefSeq" id="XP_027187883.1">
    <property type="nucleotide sequence ID" value="XM_027332082.1"/>
</dbReference>
<dbReference type="GeneID" id="113785491"/>